<reference evidence="1" key="2">
    <citation type="submission" date="2020-09" db="EMBL/GenBank/DDBJ databases">
        <authorList>
            <person name="Sun Q."/>
            <person name="Zhou Y."/>
        </authorList>
    </citation>
    <scope>NUCLEOTIDE SEQUENCE</scope>
    <source>
        <strain evidence="1">CGMCC 1.15519</strain>
    </source>
</reference>
<dbReference type="EMBL" id="BMJM01000001">
    <property type="protein sequence ID" value="GGD99464.1"/>
    <property type="molecule type" value="Genomic_DNA"/>
</dbReference>
<evidence type="ECO:0000313" key="2">
    <source>
        <dbReference type="Proteomes" id="UP000635071"/>
    </source>
</evidence>
<name>A0A916ZIF6_9SPHN</name>
<gene>
    <name evidence="1" type="ORF">GCM10011529_02010</name>
</gene>
<comment type="caution">
    <text evidence="1">The sequence shown here is derived from an EMBL/GenBank/DDBJ whole genome shotgun (WGS) entry which is preliminary data.</text>
</comment>
<proteinExistence type="predicted"/>
<reference evidence="1" key="1">
    <citation type="journal article" date="2014" name="Int. J. Syst. Evol. Microbiol.">
        <title>Complete genome sequence of Corynebacterium casei LMG S-19264T (=DSM 44701T), isolated from a smear-ripened cheese.</title>
        <authorList>
            <consortium name="US DOE Joint Genome Institute (JGI-PGF)"/>
            <person name="Walter F."/>
            <person name="Albersmeier A."/>
            <person name="Kalinowski J."/>
            <person name="Ruckert C."/>
        </authorList>
    </citation>
    <scope>NUCLEOTIDE SEQUENCE</scope>
    <source>
        <strain evidence="1">CGMCC 1.15519</strain>
    </source>
</reference>
<protein>
    <submittedName>
        <fullName evidence="1">Uncharacterized protein</fullName>
    </submittedName>
</protein>
<keyword evidence="2" id="KW-1185">Reference proteome</keyword>
<organism evidence="1 2">
    <name type="scientific">Sandarakinorhabdus glacialis</name>
    <dbReference type="NCBI Taxonomy" id="1614636"/>
    <lineage>
        <taxon>Bacteria</taxon>
        <taxon>Pseudomonadati</taxon>
        <taxon>Pseudomonadota</taxon>
        <taxon>Alphaproteobacteria</taxon>
        <taxon>Sphingomonadales</taxon>
        <taxon>Sphingosinicellaceae</taxon>
        <taxon>Sandarakinorhabdus</taxon>
    </lineage>
</organism>
<dbReference type="AlphaFoldDB" id="A0A916ZIF6"/>
<evidence type="ECO:0000313" key="1">
    <source>
        <dbReference type="EMBL" id="GGD99464.1"/>
    </source>
</evidence>
<dbReference type="Proteomes" id="UP000635071">
    <property type="component" value="Unassembled WGS sequence"/>
</dbReference>
<dbReference type="RefSeq" id="WP_188761058.1">
    <property type="nucleotide sequence ID" value="NZ_BMJM01000001.1"/>
</dbReference>
<sequence length="115" mass="12045">MNKIQSIAIRGGGNSGATEPFSKACARAEYAAGAAQTITTETGMRSGNTRHARQTCLHAIAPPAGWWPTPFILAMDVAAAGGQAIAGPEVPMMINETTTMARARLKIHLTVRKIG</sequence>
<accession>A0A916ZIF6</accession>